<dbReference type="Pfam" id="PF01242">
    <property type="entry name" value="PTPS"/>
    <property type="match status" value="2"/>
</dbReference>
<dbReference type="OrthoDB" id="9804698at2"/>
<keyword evidence="7" id="KW-0862">Zinc</keyword>
<keyword evidence="8 11" id="KW-0456">Lyase</keyword>
<reference evidence="11 12" key="1">
    <citation type="submission" date="2015-10" db="EMBL/GenBank/DDBJ databases">
        <authorList>
            <person name="Gilbert D.G."/>
        </authorList>
    </citation>
    <scope>NUCLEOTIDE SEQUENCE [LARGE SCALE GENOMIC DNA]</scope>
    <source>
        <strain evidence="11">COMA1</strain>
    </source>
</reference>
<dbReference type="GO" id="GO:0046872">
    <property type="term" value="F:metal ion binding"/>
    <property type="evidence" value="ECO:0007669"/>
    <property type="project" value="UniProtKB-KW"/>
</dbReference>
<keyword evidence="12" id="KW-1185">Reference proteome</keyword>
<dbReference type="InterPro" id="IPR038418">
    <property type="entry name" value="6-PTP_synth/QueD_sf"/>
</dbReference>
<dbReference type="EMBL" id="CZQA01000001">
    <property type="protein sequence ID" value="CUS32516.1"/>
    <property type="molecule type" value="Genomic_DNA"/>
</dbReference>
<comment type="similarity">
    <text evidence="3">Belongs to the PTPS family. QueD subfamily.</text>
</comment>
<dbReference type="InterPro" id="IPR007115">
    <property type="entry name" value="6-PTP_synth/QueD"/>
</dbReference>
<evidence type="ECO:0000256" key="6">
    <source>
        <dbReference type="ARBA" id="ARBA00022723"/>
    </source>
</evidence>
<evidence type="ECO:0000256" key="2">
    <source>
        <dbReference type="ARBA" id="ARBA00005061"/>
    </source>
</evidence>
<accession>A0A0S4L9S0</accession>
<dbReference type="EC" id="4.1.2.50" evidence="4"/>
<dbReference type="GO" id="GO:0070497">
    <property type="term" value="F:6-carboxytetrahydropterin synthase activity"/>
    <property type="evidence" value="ECO:0007669"/>
    <property type="project" value="UniProtKB-EC"/>
</dbReference>
<dbReference type="AlphaFoldDB" id="A0A0S4L9S0"/>
<comment type="catalytic activity">
    <reaction evidence="10">
        <text>7,8-dihydroneopterin 3'-triphosphate + H2O = 6-carboxy-5,6,7,8-tetrahydropterin + triphosphate + acetaldehyde + 2 H(+)</text>
        <dbReference type="Rhea" id="RHEA:27966"/>
        <dbReference type="ChEBI" id="CHEBI:15343"/>
        <dbReference type="ChEBI" id="CHEBI:15377"/>
        <dbReference type="ChEBI" id="CHEBI:15378"/>
        <dbReference type="ChEBI" id="CHEBI:18036"/>
        <dbReference type="ChEBI" id="CHEBI:58462"/>
        <dbReference type="ChEBI" id="CHEBI:61032"/>
        <dbReference type="EC" id="4.1.2.50"/>
    </reaction>
</comment>
<dbReference type="PANTHER" id="PTHR12589">
    <property type="entry name" value="PYRUVOYL TETRAHYDROBIOPTERIN SYNTHASE"/>
    <property type="match status" value="1"/>
</dbReference>
<evidence type="ECO:0000256" key="7">
    <source>
        <dbReference type="ARBA" id="ARBA00022833"/>
    </source>
</evidence>
<evidence type="ECO:0000313" key="12">
    <source>
        <dbReference type="Proteomes" id="UP000199032"/>
    </source>
</evidence>
<evidence type="ECO:0000256" key="8">
    <source>
        <dbReference type="ARBA" id="ARBA00023239"/>
    </source>
</evidence>
<protein>
    <recommendedName>
        <fullName evidence="5">6-carboxy-5,6,7,8-tetrahydropterin synthase</fullName>
        <ecNumber evidence="4">4.1.2.50</ecNumber>
    </recommendedName>
    <alternativeName>
        <fullName evidence="9">Queuosine biosynthesis protein QueD</fullName>
    </alternativeName>
</protein>
<dbReference type="Proteomes" id="UP000199032">
    <property type="component" value="Unassembled WGS sequence"/>
</dbReference>
<evidence type="ECO:0000256" key="1">
    <source>
        <dbReference type="ARBA" id="ARBA00001947"/>
    </source>
</evidence>
<dbReference type="Gene3D" id="3.30.479.10">
    <property type="entry name" value="6-pyruvoyl tetrahydropterin synthase/QueD"/>
    <property type="match status" value="2"/>
</dbReference>
<evidence type="ECO:0000256" key="4">
    <source>
        <dbReference type="ARBA" id="ARBA00012982"/>
    </source>
</evidence>
<sequence>MPPVLLTKRIEFAAACRYIRSEWDEAKNRAAFGHCYNLPAHGHNYFLELTVSGDIDPTNGMVVNLFDLKRVMLDVIEEFDHKNLNLDMAYFKDRIPTSENFAHVLWDKFAVQRDIGALHTLRLCEDEDLYAEVTAGDRPNRATMTKRYSFNAVQPGPEGREWDCFVTVRGTIDPLTGMVTDIGALDQLVKNRVIAKFDHKDLSVALHRQSVSGEELAQDIWHELAPGISQGTLTNIRLVPSRDLAYDYAS</sequence>
<evidence type="ECO:0000256" key="3">
    <source>
        <dbReference type="ARBA" id="ARBA00008900"/>
    </source>
</evidence>
<organism evidence="11 12">
    <name type="scientific">Candidatus Nitrospira nitrosa</name>
    <dbReference type="NCBI Taxonomy" id="1742972"/>
    <lineage>
        <taxon>Bacteria</taxon>
        <taxon>Pseudomonadati</taxon>
        <taxon>Nitrospirota</taxon>
        <taxon>Nitrospiria</taxon>
        <taxon>Nitrospirales</taxon>
        <taxon>Nitrospiraceae</taxon>
        <taxon>Nitrospira</taxon>
    </lineage>
</organism>
<dbReference type="PANTHER" id="PTHR12589:SF7">
    <property type="entry name" value="6-PYRUVOYL TETRAHYDROBIOPTERIN SYNTHASE"/>
    <property type="match status" value="1"/>
</dbReference>
<evidence type="ECO:0000256" key="10">
    <source>
        <dbReference type="ARBA" id="ARBA00048807"/>
    </source>
</evidence>
<proteinExistence type="inferred from homology"/>
<gene>
    <name evidence="11" type="ORF">COMA1_10665</name>
</gene>
<comment type="pathway">
    <text evidence="2">Purine metabolism; 7-cyano-7-deazaguanine biosynthesis.</text>
</comment>
<dbReference type="SUPFAM" id="SSF55620">
    <property type="entry name" value="Tetrahydrobiopterin biosynthesis enzymes-like"/>
    <property type="match status" value="2"/>
</dbReference>
<name>A0A0S4L9S0_9BACT</name>
<evidence type="ECO:0000313" key="11">
    <source>
        <dbReference type="EMBL" id="CUS32516.1"/>
    </source>
</evidence>
<evidence type="ECO:0000256" key="9">
    <source>
        <dbReference type="ARBA" id="ARBA00031449"/>
    </source>
</evidence>
<keyword evidence="6" id="KW-0479">Metal-binding</keyword>
<evidence type="ECO:0000256" key="5">
    <source>
        <dbReference type="ARBA" id="ARBA00018141"/>
    </source>
</evidence>
<dbReference type="UniPathway" id="UPA00391"/>
<dbReference type="RefSeq" id="WP_090743649.1">
    <property type="nucleotide sequence ID" value="NZ_CZQA01000001.1"/>
</dbReference>
<comment type="cofactor">
    <cofactor evidence="1">
        <name>Zn(2+)</name>
        <dbReference type="ChEBI" id="CHEBI:29105"/>
    </cofactor>
</comment>
<dbReference type="STRING" id="1742972.COMA1_10665"/>